<protein>
    <submittedName>
        <fullName evidence="2">Twin-arginine translocation signal domain-containing protein</fullName>
    </submittedName>
</protein>
<evidence type="ECO:0000313" key="2">
    <source>
        <dbReference type="EMBL" id="RGB71421.1"/>
    </source>
</evidence>
<name>A0A3E2TAA0_9FIRM</name>
<dbReference type="Proteomes" id="UP000261140">
    <property type="component" value="Unassembled WGS sequence"/>
</dbReference>
<dbReference type="RefSeq" id="WP_117505479.1">
    <property type="nucleotide sequence ID" value="NZ_CP065380.1"/>
</dbReference>
<gene>
    <name evidence="2" type="ORF">DWZ89_06780</name>
</gene>
<evidence type="ECO:0000313" key="3">
    <source>
        <dbReference type="Proteomes" id="UP000261140"/>
    </source>
</evidence>
<feature type="signal peptide" evidence="1">
    <location>
        <begin position="1"/>
        <end position="17"/>
    </location>
</feature>
<reference evidence="2 3" key="1">
    <citation type="submission" date="2018-08" db="EMBL/GenBank/DDBJ databases">
        <title>A genome reference for cultivated species of the human gut microbiota.</title>
        <authorList>
            <person name="Zou Y."/>
            <person name="Xue W."/>
            <person name="Luo G."/>
        </authorList>
    </citation>
    <scope>NUCLEOTIDE SEQUENCE [LARGE SCALE GENOMIC DNA]</scope>
    <source>
        <strain evidence="2 3">AF36-11AT</strain>
    </source>
</reference>
<dbReference type="InterPro" id="IPR019546">
    <property type="entry name" value="TAT_signal_bac_arc"/>
</dbReference>
<dbReference type="NCBIfam" id="TIGR01409">
    <property type="entry name" value="TAT_signal_seq"/>
    <property type="match status" value="1"/>
</dbReference>
<dbReference type="PROSITE" id="PS51257">
    <property type="entry name" value="PROKAR_LIPOPROTEIN"/>
    <property type="match status" value="1"/>
</dbReference>
<feature type="chain" id="PRO_5017549804" evidence="1">
    <location>
        <begin position="18"/>
        <end position="186"/>
    </location>
</feature>
<dbReference type="InterPro" id="IPR006311">
    <property type="entry name" value="TAT_signal"/>
</dbReference>
<sequence length="186" mass="19901">MSLAFSRRSFLKYSAVAAVAVAGASLFSGCEPQGDSYNLLQEGAGSMTILQVTATMGTYNETDKKYVAPEVTTSTTEITFPFKVENGRNNPIAINPNSFKVTVASKDGKTVKKYPVSLDGQLSDPNLKKGASASGTIKVSDLSGLEEEGTVLLTYCPDLQYNEYSLNWKLTVPAKKEESSGSTTTK</sequence>
<dbReference type="EMBL" id="QVEQ01000004">
    <property type="protein sequence ID" value="RGB71421.1"/>
    <property type="molecule type" value="Genomic_DNA"/>
</dbReference>
<dbReference type="AlphaFoldDB" id="A0A3E2TAA0"/>
<evidence type="ECO:0000256" key="1">
    <source>
        <dbReference type="SAM" id="SignalP"/>
    </source>
</evidence>
<accession>A0A3E2TAA0</accession>
<proteinExistence type="predicted"/>
<dbReference type="PROSITE" id="PS51318">
    <property type="entry name" value="TAT"/>
    <property type="match status" value="1"/>
</dbReference>
<organism evidence="2 3">
    <name type="scientific">Faecalibacterium prausnitzii</name>
    <dbReference type="NCBI Taxonomy" id="853"/>
    <lineage>
        <taxon>Bacteria</taxon>
        <taxon>Bacillati</taxon>
        <taxon>Bacillota</taxon>
        <taxon>Clostridia</taxon>
        <taxon>Eubacteriales</taxon>
        <taxon>Oscillospiraceae</taxon>
        <taxon>Faecalibacterium</taxon>
    </lineage>
</organism>
<comment type="caution">
    <text evidence="2">The sequence shown here is derived from an EMBL/GenBank/DDBJ whole genome shotgun (WGS) entry which is preliminary data.</text>
</comment>
<keyword evidence="1" id="KW-0732">Signal</keyword>